<dbReference type="InterPro" id="IPR000182">
    <property type="entry name" value="GNAT_dom"/>
</dbReference>
<dbReference type="AlphaFoldDB" id="A0A2M7D8E3"/>
<dbReference type="SUPFAM" id="SSF55729">
    <property type="entry name" value="Acyl-CoA N-acyltransferases (Nat)"/>
    <property type="match status" value="1"/>
</dbReference>
<feature type="domain" description="N-acetyltransferase" evidence="1">
    <location>
        <begin position="1"/>
        <end position="78"/>
    </location>
</feature>
<dbReference type="PROSITE" id="PS51186">
    <property type="entry name" value="GNAT"/>
    <property type="match status" value="1"/>
</dbReference>
<protein>
    <recommendedName>
        <fullName evidence="1">N-acetyltransferase domain-containing protein</fullName>
    </recommendedName>
</protein>
<accession>A0A2M7D8E3</accession>
<evidence type="ECO:0000259" key="1">
    <source>
        <dbReference type="PROSITE" id="PS51186"/>
    </source>
</evidence>
<dbReference type="Proteomes" id="UP000230304">
    <property type="component" value="Unassembled WGS sequence"/>
</dbReference>
<proteinExistence type="predicted"/>
<reference evidence="3" key="1">
    <citation type="submission" date="2017-09" db="EMBL/GenBank/DDBJ databases">
        <title>Depth-based differentiation of microbial function through sediment-hosted aquifers and enrichment of novel symbionts in the deep terrestrial subsurface.</title>
        <authorList>
            <person name="Probst A.J."/>
            <person name="Ladd B."/>
            <person name="Jarett J.K."/>
            <person name="Geller-Mcgrath D.E."/>
            <person name="Sieber C.M.K."/>
            <person name="Emerson J.B."/>
            <person name="Anantharaman K."/>
            <person name="Thomas B.C."/>
            <person name="Malmstrom R."/>
            <person name="Stieglmeier M."/>
            <person name="Klingl A."/>
            <person name="Woyke T."/>
            <person name="Ryan C.M."/>
            <person name="Banfield J.F."/>
        </authorList>
    </citation>
    <scope>NUCLEOTIDE SEQUENCE [LARGE SCALE GENOMIC DNA]</scope>
</reference>
<name>A0A2M7D8E3_9BACT</name>
<evidence type="ECO:0000313" key="2">
    <source>
        <dbReference type="EMBL" id="PIV43382.1"/>
    </source>
</evidence>
<dbReference type="GO" id="GO:0016747">
    <property type="term" value="F:acyltransferase activity, transferring groups other than amino-acyl groups"/>
    <property type="evidence" value="ECO:0007669"/>
    <property type="project" value="InterPro"/>
</dbReference>
<dbReference type="CDD" id="cd04301">
    <property type="entry name" value="NAT_SF"/>
    <property type="match status" value="1"/>
</dbReference>
<dbReference type="Pfam" id="PF00583">
    <property type="entry name" value="Acetyltransf_1"/>
    <property type="match status" value="1"/>
</dbReference>
<dbReference type="EMBL" id="PEUA01000013">
    <property type="protein sequence ID" value="PIV43382.1"/>
    <property type="molecule type" value="Genomic_DNA"/>
</dbReference>
<organism evidence="2 3">
    <name type="scientific">Candidatus Nealsonbacteria bacterium CG02_land_8_20_14_3_00_40_11</name>
    <dbReference type="NCBI Taxonomy" id="1974700"/>
    <lineage>
        <taxon>Bacteria</taxon>
        <taxon>Candidatus Nealsoniibacteriota</taxon>
    </lineage>
</organism>
<evidence type="ECO:0000313" key="3">
    <source>
        <dbReference type="Proteomes" id="UP000230304"/>
    </source>
</evidence>
<dbReference type="InterPro" id="IPR016181">
    <property type="entry name" value="Acyl_CoA_acyltransferase"/>
</dbReference>
<dbReference type="Gene3D" id="3.40.630.30">
    <property type="match status" value="1"/>
</dbReference>
<gene>
    <name evidence="2" type="ORF">COS26_00605</name>
</gene>
<sequence length="78" mass="9335">MPWRKRARYAYLGSIFIDRRFRNKGLGAKLIKNFINWCKKNRINYLSVTASAENKLGIDFYHKSEFKDYDLTLQIKLS</sequence>
<comment type="caution">
    <text evidence="2">The sequence shown here is derived from an EMBL/GenBank/DDBJ whole genome shotgun (WGS) entry which is preliminary data.</text>
</comment>